<dbReference type="InterPro" id="IPR019734">
    <property type="entry name" value="TPR_rpt"/>
</dbReference>
<dbReference type="Proteomes" id="UP001530293">
    <property type="component" value="Unassembled WGS sequence"/>
</dbReference>
<sequence>MAAASSSRGGSTTGGHSHHRYPQQQQQQQQQHDNDNGDDDDDDDDDEDDNLDHDSSTAMSLDESSIIPLNATSATTPLTLSVDMTSGGASFARARASSGSGGIDDVGDDIGNSRRNNHNAFGVMASSSPSSPLFSPIVASQSQSTSMSISGMDTPMAFSTKSRRGDGAPVSGKTMDGANEKEESDHHYNNANDDAVTSIRINNGNGENSAAMMAKNRFQQLNLPVDGTADDDDAVMRGHHQKLTGTSTTSQTINWNKSWNVHHTRMQLRRASRECSRRGLKLASRWASEQLMGLAALPAAQNDNNNNTRSMIVDDDGHYFAMEECCQPNDIELYAMSLFDLGEYSRAAHALSTPSTSSSSSAAHNAATTSPSSDGSLLQLNPPRTNLTPLGIYLRAFSLYLEGERRKEEQVTELRDPLERSSVRNANLPRLEAELRLADSWGKLDAFGLYVYGVVLKSLRGTTHAPPLPPGGTRRSETKTGNGVEIGRRGGDAAHRILVRSILMYPFNWSAWLDLGELCVDDPSIDQEVEKLLLPIADHWMYHFFCVHVFIENKANENAISIIEKLANGDTAMSENGESDSSSSSLGFFVQSAYLQSQLAMAYYDVRDYDSAHEHFLALSEREPYRLDHMDAFSNVLYVKDQKVALSHLAHRSVTVDKYRPETCIIVGNYYSSKARHEKAVQYFQRALKLDRTYLSAWTLLGHEYIEMKNTAAAIEAYRRAVDISDREYRAWYGLGQTYEIMNMLLHALFYFRKAAALHPHDARMWCAIGGCLLGLDRRLDAEKSYERAVSLGDGEGIATRKLAELYREDGDEEKAAKCFLRHLELRYQSQLPGSFSGARADSSPEAFETVISNVRVDEPEAEALLYLAYYYRDNMEYDQAILCATRLEDYPGPEKEQGKGLLRDIRSRMDQKAGERNQGRTPASNQSTPVLGLRSRRDLSMGSNSSVNEDCSFEFSP</sequence>
<feature type="compositionally biased region" description="Low complexity" evidence="8">
    <location>
        <begin position="352"/>
        <end position="373"/>
    </location>
</feature>
<name>A0ABD3N9H0_9STRA</name>
<dbReference type="PROSITE" id="PS50005">
    <property type="entry name" value="TPR"/>
    <property type="match status" value="3"/>
</dbReference>
<feature type="region of interest" description="Disordered" evidence="8">
    <location>
        <begin position="352"/>
        <end position="381"/>
    </location>
</feature>
<dbReference type="InterPro" id="IPR007192">
    <property type="entry name" value="APC8"/>
</dbReference>
<comment type="caution">
    <text evidence="10">The sequence shown here is derived from an EMBL/GenBank/DDBJ whole genome shotgun (WGS) entry which is preliminary data.</text>
</comment>
<evidence type="ECO:0000256" key="4">
    <source>
        <dbReference type="ARBA" id="ARBA00022786"/>
    </source>
</evidence>
<evidence type="ECO:0000256" key="5">
    <source>
        <dbReference type="ARBA" id="ARBA00022803"/>
    </source>
</evidence>
<evidence type="ECO:0000313" key="11">
    <source>
        <dbReference type="Proteomes" id="UP001530293"/>
    </source>
</evidence>
<accession>A0ABD3N9H0</accession>
<feature type="region of interest" description="Disordered" evidence="8">
    <location>
        <begin position="1"/>
        <end position="66"/>
    </location>
</feature>
<evidence type="ECO:0000259" key="9">
    <source>
        <dbReference type="Pfam" id="PF04049"/>
    </source>
</evidence>
<feature type="region of interest" description="Disordered" evidence="8">
    <location>
        <begin position="894"/>
        <end position="958"/>
    </location>
</feature>
<dbReference type="InterPro" id="IPR011990">
    <property type="entry name" value="TPR-like_helical_dom_sf"/>
</dbReference>
<dbReference type="GO" id="GO:0051301">
    <property type="term" value="P:cell division"/>
    <property type="evidence" value="ECO:0007669"/>
    <property type="project" value="UniProtKB-KW"/>
</dbReference>
<keyword evidence="4" id="KW-0833">Ubl conjugation pathway</keyword>
<keyword evidence="3" id="KW-0498">Mitosis</keyword>
<dbReference type="PANTHER" id="PTHR12558">
    <property type="entry name" value="CELL DIVISION CYCLE 16,23,27"/>
    <property type="match status" value="1"/>
</dbReference>
<feature type="repeat" description="TPR" evidence="7">
    <location>
        <begin position="661"/>
        <end position="694"/>
    </location>
</feature>
<feature type="region of interest" description="Disordered" evidence="8">
    <location>
        <begin position="463"/>
        <end position="486"/>
    </location>
</feature>
<dbReference type="Pfam" id="PF13181">
    <property type="entry name" value="TPR_8"/>
    <property type="match status" value="3"/>
</dbReference>
<dbReference type="SMART" id="SM00028">
    <property type="entry name" value="TPR"/>
    <property type="match status" value="7"/>
</dbReference>
<dbReference type="Gene3D" id="1.25.40.10">
    <property type="entry name" value="Tetratricopeptide repeat domain"/>
    <property type="match status" value="2"/>
</dbReference>
<dbReference type="PANTHER" id="PTHR12558:SF10">
    <property type="entry name" value="CELL DIVISION CYCLE PROTEIN 23 HOMOLOG"/>
    <property type="match status" value="1"/>
</dbReference>
<keyword evidence="2" id="KW-0677">Repeat</keyword>
<organism evidence="10 11">
    <name type="scientific">Discostella pseudostelligera</name>
    <dbReference type="NCBI Taxonomy" id="259834"/>
    <lineage>
        <taxon>Eukaryota</taxon>
        <taxon>Sar</taxon>
        <taxon>Stramenopiles</taxon>
        <taxon>Ochrophyta</taxon>
        <taxon>Bacillariophyta</taxon>
        <taxon>Coscinodiscophyceae</taxon>
        <taxon>Thalassiosirophycidae</taxon>
        <taxon>Stephanodiscales</taxon>
        <taxon>Stephanodiscaceae</taxon>
        <taxon>Discostella</taxon>
    </lineage>
</organism>
<evidence type="ECO:0000256" key="2">
    <source>
        <dbReference type="ARBA" id="ARBA00022737"/>
    </source>
</evidence>
<reference evidence="10 11" key="1">
    <citation type="submission" date="2024-10" db="EMBL/GenBank/DDBJ databases">
        <title>Updated reference genomes for cyclostephanoid diatoms.</title>
        <authorList>
            <person name="Roberts W.R."/>
            <person name="Alverson A.J."/>
        </authorList>
    </citation>
    <scope>NUCLEOTIDE SEQUENCE [LARGE SCALE GENOMIC DNA]</scope>
    <source>
        <strain evidence="10 11">AJA232-27</strain>
    </source>
</reference>
<gene>
    <name evidence="10" type="ORF">ACHAWU_004975</name>
</gene>
<feature type="region of interest" description="Disordered" evidence="8">
    <location>
        <begin position="159"/>
        <end position="191"/>
    </location>
</feature>
<evidence type="ECO:0000256" key="1">
    <source>
        <dbReference type="ARBA" id="ARBA00022618"/>
    </source>
</evidence>
<feature type="compositionally biased region" description="Low complexity" evidence="8">
    <location>
        <begin position="1"/>
        <end position="10"/>
    </location>
</feature>
<evidence type="ECO:0000256" key="7">
    <source>
        <dbReference type="PROSITE-ProRule" id="PRU00339"/>
    </source>
</evidence>
<proteinExistence type="predicted"/>
<dbReference type="EMBL" id="JALLBG020000005">
    <property type="protein sequence ID" value="KAL3772730.1"/>
    <property type="molecule type" value="Genomic_DNA"/>
</dbReference>
<feature type="repeat" description="TPR" evidence="7">
    <location>
        <begin position="695"/>
        <end position="728"/>
    </location>
</feature>
<dbReference type="SUPFAM" id="SSF48452">
    <property type="entry name" value="TPR-like"/>
    <property type="match status" value="1"/>
</dbReference>
<keyword evidence="1" id="KW-0132">Cell division</keyword>
<evidence type="ECO:0000256" key="6">
    <source>
        <dbReference type="ARBA" id="ARBA00023306"/>
    </source>
</evidence>
<feature type="compositionally biased region" description="Basic and acidic residues" evidence="8">
    <location>
        <begin position="894"/>
        <end position="919"/>
    </location>
</feature>
<feature type="compositionally biased region" description="Basic and acidic residues" evidence="8">
    <location>
        <begin position="178"/>
        <end position="188"/>
    </location>
</feature>
<dbReference type="Pfam" id="PF04049">
    <property type="entry name" value="ANAPC8"/>
    <property type="match status" value="2"/>
</dbReference>
<keyword evidence="6" id="KW-0131">Cell cycle</keyword>
<evidence type="ECO:0000313" key="10">
    <source>
        <dbReference type="EMBL" id="KAL3772730.1"/>
    </source>
</evidence>
<feature type="compositionally biased region" description="Acidic residues" evidence="8">
    <location>
        <begin position="36"/>
        <end position="51"/>
    </location>
</feature>
<keyword evidence="5 7" id="KW-0802">TPR repeat</keyword>
<evidence type="ECO:0000256" key="8">
    <source>
        <dbReference type="SAM" id="MobiDB-lite"/>
    </source>
</evidence>
<keyword evidence="11" id="KW-1185">Reference proteome</keyword>
<feature type="compositionally biased region" description="Polar residues" evidence="8">
    <location>
        <begin position="920"/>
        <end position="930"/>
    </location>
</feature>
<feature type="region of interest" description="Disordered" evidence="8">
    <location>
        <begin position="92"/>
        <end position="117"/>
    </location>
</feature>
<feature type="repeat" description="TPR" evidence="7">
    <location>
        <begin position="729"/>
        <end position="762"/>
    </location>
</feature>
<feature type="domain" description="Cdc23" evidence="9">
    <location>
        <begin position="492"/>
        <end position="562"/>
    </location>
</feature>
<protein>
    <recommendedName>
        <fullName evidence="9">Cdc23 domain-containing protein</fullName>
    </recommendedName>
</protein>
<feature type="domain" description="Cdc23" evidence="9">
    <location>
        <begin position="264"/>
        <end position="464"/>
    </location>
</feature>
<evidence type="ECO:0000256" key="3">
    <source>
        <dbReference type="ARBA" id="ARBA00022776"/>
    </source>
</evidence>
<dbReference type="AlphaFoldDB" id="A0ABD3N9H0"/>